<evidence type="ECO:0000256" key="8">
    <source>
        <dbReference type="ARBA" id="ARBA00023239"/>
    </source>
</evidence>
<dbReference type="PRINTS" id="PR00149">
    <property type="entry name" value="FUMRATELYASE"/>
</dbReference>
<dbReference type="InterPro" id="IPR008948">
    <property type="entry name" value="L-Aspartase-like"/>
</dbReference>
<dbReference type="EC" id="4.3.2.2" evidence="5 13"/>
<comment type="subunit">
    <text evidence="4">Homotetramer. Residues from neighboring subunits contribute catalytic and substrate-binding residues to each active site.</text>
</comment>
<dbReference type="GeneID" id="68864871"/>
<dbReference type="Gene3D" id="1.10.40.30">
    <property type="entry name" value="Fumarase/aspartase (C-terminal domain)"/>
    <property type="match status" value="1"/>
</dbReference>
<feature type="domain" description="Adenylosuccinate lyase C-terminal" evidence="15">
    <location>
        <begin position="360"/>
        <end position="440"/>
    </location>
</feature>
<comment type="pathway">
    <text evidence="1 14">Purine metabolism; IMP biosynthesis via de novo pathway; 5-amino-1-(5-phospho-D-ribosyl)imidazole-4-carboxamide from 5-amino-1-(5-phospho-D-ribosyl)imidazole-4-carboxylate: step 2/2.</text>
</comment>
<evidence type="ECO:0000256" key="6">
    <source>
        <dbReference type="ARBA" id="ARBA00017058"/>
    </source>
</evidence>
<dbReference type="NCBIfam" id="TIGR00928">
    <property type="entry name" value="purB"/>
    <property type="match status" value="1"/>
</dbReference>
<comment type="catalytic activity">
    <reaction evidence="9">
        <text>(2S)-2-[5-amino-1-(5-phospho-beta-D-ribosyl)imidazole-4-carboxamido]succinate = 5-amino-1-(5-phospho-beta-D-ribosyl)imidazole-4-carboxamide + fumarate</text>
        <dbReference type="Rhea" id="RHEA:23920"/>
        <dbReference type="ChEBI" id="CHEBI:29806"/>
        <dbReference type="ChEBI" id="CHEBI:58443"/>
        <dbReference type="ChEBI" id="CHEBI:58475"/>
        <dbReference type="EC" id="4.3.2.2"/>
    </reaction>
    <physiologicalReaction direction="left-to-right" evidence="9">
        <dbReference type="Rhea" id="RHEA:23921"/>
    </physiologicalReaction>
</comment>
<evidence type="ECO:0000256" key="14">
    <source>
        <dbReference type="RuleBase" id="RU361172"/>
    </source>
</evidence>
<dbReference type="EMBL" id="AP025226">
    <property type="protein sequence ID" value="BDB97135.1"/>
    <property type="molecule type" value="Genomic_DNA"/>
</dbReference>
<dbReference type="PANTHER" id="PTHR43172:SF1">
    <property type="entry name" value="ADENYLOSUCCINATE LYASE"/>
    <property type="match status" value="1"/>
</dbReference>
<dbReference type="Gene3D" id="1.20.200.10">
    <property type="entry name" value="Fumarase/aspartase (Central domain)"/>
    <property type="match status" value="1"/>
</dbReference>
<dbReference type="GO" id="GO:0070626">
    <property type="term" value="F:(S)-2-(5-amino-1-(5-phospho-D-ribosyl)imidazole-4-carboxamido) succinate lyase (fumarate-forming) activity"/>
    <property type="evidence" value="ECO:0007669"/>
    <property type="project" value="TreeGrafter"/>
</dbReference>
<dbReference type="Pfam" id="PF00206">
    <property type="entry name" value="Lyase_1"/>
    <property type="match status" value="1"/>
</dbReference>
<gene>
    <name evidence="16" type="ORF">SACC_01520</name>
</gene>
<dbReference type="InterPro" id="IPR022761">
    <property type="entry name" value="Fumarate_lyase_N"/>
</dbReference>
<dbReference type="FunFam" id="1.10.40.30:FF:000007">
    <property type="entry name" value="Adenylosuccinate lyase"/>
    <property type="match status" value="1"/>
</dbReference>
<dbReference type="Pfam" id="PF10397">
    <property type="entry name" value="ADSL_C"/>
    <property type="match status" value="1"/>
</dbReference>
<comment type="catalytic activity">
    <reaction evidence="12">
        <text>N(6)-(1,2-dicarboxyethyl)-AMP = fumarate + AMP</text>
        <dbReference type="Rhea" id="RHEA:16853"/>
        <dbReference type="ChEBI" id="CHEBI:29806"/>
        <dbReference type="ChEBI" id="CHEBI:57567"/>
        <dbReference type="ChEBI" id="CHEBI:456215"/>
        <dbReference type="EC" id="4.3.2.2"/>
    </reaction>
    <physiologicalReaction direction="left-to-right" evidence="12">
        <dbReference type="Rhea" id="RHEA:16854"/>
    </physiologicalReaction>
</comment>
<sequence length="470" mass="53317">MEYDICPLEWRYGSNEMRLLFSKEELLKRKILVEIALLKALSKVGLLSEDDVKKVEEASLLIKPEEVDKLEAKIGHDVMAMVVVLAEKSGDAGRFIHFGATSYDIVDTAYALIFKDALNIIKNKLIKILEILIELSIKYKDTLMVGRTHGQHALPITLGFKLANYIYEFSRSLERLNEVEKRVIKGKMSGAVGTMAAWRDMGLEIERYVMEFLKLEPHEISTQIAPRDGFAELISDLAILASQCDRFALEIRELMRPEISELAEGVAEGRVGSSTMPQKENPVTSEKISGLAKVARSLVIAELENIPLWHERDLTNSSSERIIISHQFLIIDEILDSMINILTSLRVNPENMKRNLDLTKGQIMAESLMIALTLKGMKRHEAHQYVSKLAALARQYNRSLLEVCLEDKQILNYLSKEELKNVLTPNNYLGSYEKLINRAINYAKKIIEEINKHNIQSAHVQQNQNIKGSS</sequence>
<dbReference type="SMART" id="SM00998">
    <property type="entry name" value="ADSL_C"/>
    <property type="match status" value="1"/>
</dbReference>
<evidence type="ECO:0000256" key="9">
    <source>
        <dbReference type="ARBA" id="ARBA00024477"/>
    </source>
</evidence>
<dbReference type="InterPro" id="IPR020557">
    <property type="entry name" value="Fumarate_lyase_CS"/>
</dbReference>
<evidence type="ECO:0000256" key="7">
    <source>
        <dbReference type="ARBA" id="ARBA00022755"/>
    </source>
</evidence>
<evidence type="ECO:0000256" key="2">
    <source>
        <dbReference type="ARBA" id="ARBA00004734"/>
    </source>
</evidence>
<dbReference type="AlphaFoldDB" id="A0AAQ4CMV4"/>
<organism evidence="16 17">
    <name type="scientific">Saccharolobus caldissimus</name>
    <dbReference type="NCBI Taxonomy" id="1702097"/>
    <lineage>
        <taxon>Archaea</taxon>
        <taxon>Thermoproteota</taxon>
        <taxon>Thermoprotei</taxon>
        <taxon>Sulfolobales</taxon>
        <taxon>Sulfolobaceae</taxon>
        <taxon>Saccharolobus</taxon>
    </lineage>
</organism>
<dbReference type="Gene3D" id="1.10.275.10">
    <property type="entry name" value="Fumarase/aspartase (N-terminal domain)"/>
    <property type="match status" value="1"/>
</dbReference>
<dbReference type="GO" id="GO:0005829">
    <property type="term" value="C:cytosol"/>
    <property type="evidence" value="ECO:0007669"/>
    <property type="project" value="TreeGrafter"/>
</dbReference>
<evidence type="ECO:0000256" key="13">
    <source>
        <dbReference type="NCBIfam" id="TIGR00928"/>
    </source>
</evidence>
<evidence type="ECO:0000256" key="11">
    <source>
        <dbReference type="ARBA" id="ARBA00030717"/>
    </source>
</evidence>
<evidence type="ECO:0000256" key="4">
    <source>
        <dbReference type="ARBA" id="ARBA00011668"/>
    </source>
</evidence>
<keyword evidence="17" id="KW-1185">Reference proteome</keyword>
<dbReference type="GO" id="GO:0044208">
    <property type="term" value="P:'de novo' AMP biosynthetic process"/>
    <property type="evidence" value="ECO:0007669"/>
    <property type="project" value="TreeGrafter"/>
</dbReference>
<dbReference type="InterPro" id="IPR019468">
    <property type="entry name" value="AdenyloSucc_lyase_C"/>
</dbReference>
<dbReference type="InterPro" id="IPR024083">
    <property type="entry name" value="Fumarase/histidase_N"/>
</dbReference>
<dbReference type="InterPro" id="IPR000362">
    <property type="entry name" value="Fumarate_lyase_fam"/>
</dbReference>
<dbReference type="SUPFAM" id="SSF48557">
    <property type="entry name" value="L-aspartase-like"/>
    <property type="match status" value="1"/>
</dbReference>
<name>A0AAQ4CMV4_9CREN</name>
<evidence type="ECO:0000256" key="10">
    <source>
        <dbReference type="ARBA" id="ARBA00025012"/>
    </source>
</evidence>
<dbReference type="RefSeq" id="WP_229572510.1">
    <property type="nucleotide sequence ID" value="NZ_AP025226.1"/>
</dbReference>
<dbReference type="PRINTS" id="PR00145">
    <property type="entry name" value="ARGSUCLYASE"/>
</dbReference>
<comment type="pathway">
    <text evidence="2 14">Purine metabolism; AMP biosynthesis via de novo pathway; AMP from IMP: step 2/2.</text>
</comment>
<dbReference type="PANTHER" id="PTHR43172">
    <property type="entry name" value="ADENYLOSUCCINATE LYASE"/>
    <property type="match status" value="1"/>
</dbReference>
<comment type="function">
    <text evidence="10">Catalyzes two reactions in de novo purine nucleotide biosynthesis. Catalyzes the breakdown of 5-aminoimidazole- (N-succinylocarboxamide) ribotide (SAICAR or 2-[5-amino-1-(5-phospho-beta-D-ribosyl)imidazole-4-carboxamido]succinate) to 5-aminoimidazole-4-carboxamide ribotide (AICAR or 5-amino-1-(5-phospho-beta-D-ribosyl)imidazole-4-carboxamide) and fumarate, and of adenylosuccinate (ADS or N(6)-(1,2-dicarboxyethyl)-AMP) to adenosine monophosphate (AMP) and fumarate.</text>
</comment>
<evidence type="ECO:0000256" key="3">
    <source>
        <dbReference type="ARBA" id="ARBA00008273"/>
    </source>
</evidence>
<comment type="similarity">
    <text evidence="3 14">Belongs to the lyase 1 family. Adenylosuccinate lyase subfamily.</text>
</comment>
<dbReference type="Proteomes" id="UP001319921">
    <property type="component" value="Chromosome"/>
</dbReference>
<evidence type="ECO:0000256" key="12">
    <source>
        <dbReference type="ARBA" id="ARBA00049115"/>
    </source>
</evidence>
<keyword evidence="8 14" id="KW-0456">Lyase</keyword>
<evidence type="ECO:0000256" key="5">
    <source>
        <dbReference type="ARBA" id="ARBA00012339"/>
    </source>
</evidence>
<protein>
    <recommendedName>
        <fullName evidence="6 13">Adenylosuccinate lyase</fullName>
        <shortName evidence="14">ASL</shortName>
        <ecNumber evidence="5 13">4.3.2.2</ecNumber>
    </recommendedName>
    <alternativeName>
        <fullName evidence="11 14">Adenylosuccinase</fullName>
    </alternativeName>
</protein>
<dbReference type="KEGG" id="scas:SACC_01520"/>
<evidence type="ECO:0000313" key="17">
    <source>
        <dbReference type="Proteomes" id="UP001319921"/>
    </source>
</evidence>
<accession>A0AAQ4CMV4</accession>
<keyword evidence="7 14" id="KW-0658">Purine biosynthesis</keyword>
<evidence type="ECO:0000256" key="1">
    <source>
        <dbReference type="ARBA" id="ARBA00004706"/>
    </source>
</evidence>
<dbReference type="FunFam" id="1.20.200.10:FF:000008">
    <property type="entry name" value="Adenylosuccinate lyase"/>
    <property type="match status" value="1"/>
</dbReference>
<evidence type="ECO:0000313" key="16">
    <source>
        <dbReference type="EMBL" id="BDB97135.1"/>
    </source>
</evidence>
<evidence type="ECO:0000259" key="15">
    <source>
        <dbReference type="SMART" id="SM00998"/>
    </source>
</evidence>
<dbReference type="GO" id="GO:0004018">
    <property type="term" value="F:N6-(1,2-dicarboxyethyl)AMP AMP-lyase (fumarate-forming) activity"/>
    <property type="evidence" value="ECO:0007669"/>
    <property type="project" value="UniProtKB-UniRule"/>
</dbReference>
<reference evidence="16 17" key="1">
    <citation type="journal article" date="2022" name="Microbiol. Resour. Announc.">
        <title>Complete Genome Sequence of the Hyperthermophilic and Acidophilic Archaeon Saccharolobus caldissimus Strain HS-3T.</title>
        <authorList>
            <person name="Sakai H.D."/>
            <person name="Kurosawa N."/>
        </authorList>
    </citation>
    <scope>NUCLEOTIDE SEQUENCE [LARGE SCALE GENOMIC DNA]</scope>
    <source>
        <strain evidence="16 17">JCM32116</strain>
    </source>
</reference>
<dbReference type="InterPro" id="IPR004769">
    <property type="entry name" value="Pur_lyase"/>
</dbReference>
<proteinExistence type="inferred from homology"/>
<dbReference type="PROSITE" id="PS00163">
    <property type="entry name" value="FUMARATE_LYASES"/>
    <property type="match status" value="1"/>
</dbReference>
<dbReference type="CDD" id="cd01360">
    <property type="entry name" value="Adenylsuccinate_lyase_1"/>
    <property type="match status" value="1"/>
</dbReference>